<evidence type="ECO:0000313" key="5">
    <source>
        <dbReference type="EMBL" id="MDT0584037.1"/>
    </source>
</evidence>
<keyword evidence="2" id="KW-0472">Membrane</keyword>
<dbReference type="GO" id="GO:0015627">
    <property type="term" value="C:type II protein secretion system complex"/>
    <property type="evidence" value="ECO:0007669"/>
    <property type="project" value="InterPro"/>
</dbReference>
<dbReference type="AlphaFoldDB" id="A0AAW8R435"/>
<dbReference type="EMBL" id="JAVRIE010000007">
    <property type="protein sequence ID" value="MDT0584037.1"/>
    <property type="molecule type" value="Genomic_DNA"/>
</dbReference>
<keyword evidence="2" id="KW-0812">Transmembrane</keyword>
<dbReference type="Proteomes" id="UP001249020">
    <property type="component" value="Unassembled WGS sequence"/>
</dbReference>
<sequence>MHKVYSISELQPGMMVSKVVTQNGPVKIRKVGMIRSPEMIKGLKEMGVSELEVDLEQSIGIDNPDIAEDEKPTITPTQQLLRDERQTAQANPDSSQHYHRSLFMPSVETLPSPWRLYGKNVSILMLLIVGGICLGWNIAHIGQWISLAQTKDYVRVDVPNIPFTPIAAKERESKGKAQSDIEPSDVQTAANKANMQDNADELASAAMAEEPPPMILGYRPEQDLDSNDLQDLASSDAGEILAQPSADRPVEVSSDLLKRVNSAIVEIDKAPDDNDVSSELPDYSDLPRIDQLSIAMQTEIPSMQFSAHFYSSQRVNRWVRVNGRKLVEGDFIAEELQIINIEPQTVILSFKDEVFTMNAMTDW</sequence>
<dbReference type="RefSeq" id="WP_311362805.1">
    <property type="nucleotide sequence ID" value="NZ_JAVRIE010000007.1"/>
</dbReference>
<name>A0AAW8R435_9ALTE</name>
<proteinExistence type="predicted"/>
<protein>
    <submittedName>
        <fullName evidence="5">General secretion pathway protein GspB</fullName>
    </submittedName>
</protein>
<evidence type="ECO:0000256" key="1">
    <source>
        <dbReference type="SAM" id="MobiDB-lite"/>
    </source>
</evidence>
<dbReference type="InterPro" id="IPR032389">
    <property type="entry name" value="GspB_C"/>
</dbReference>
<evidence type="ECO:0000313" key="6">
    <source>
        <dbReference type="Proteomes" id="UP001249020"/>
    </source>
</evidence>
<dbReference type="Pfam" id="PF11871">
    <property type="entry name" value="DUF3391"/>
    <property type="match status" value="1"/>
</dbReference>
<feature type="transmembrane region" description="Helical" evidence="2">
    <location>
        <begin position="121"/>
        <end position="139"/>
    </location>
</feature>
<feature type="domain" description="DUF3391" evidence="3">
    <location>
        <begin position="5"/>
        <end position="89"/>
    </location>
</feature>
<comment type="caution">
    <text evidence="5">The sequence shown here is derived from an EMBL/GenBank/DDBJ whole genome shotgun (WGS) entry which is preliminary data.</text>
</comment>
<dbReference type="InterPro" id="IPR021812">
    <property type="entry name" value="DUF3391"/>
</dbReference>
<evidence type="ECO:0000259" key="3">
    <source>
        <dbReference type="Pfam" id="PF11871"/>
    </source>
</evidence>
<organism evidence="5 6">
    <name type="scientific">Brumicola blandensis</name>
    <dbReference type="NCBI Taxonomy" id="3075611"/>
    <lineage>
        <taxon>Bacteria</taxon>
        <taxon>Pseudomonadati</taxon>
        <taxon>Pseudomonadota</taxon>
        <taxon>Gammaproteobacteria</taxon>
        <taxon>Alteromonadales</taxon>
        <taxon>Alteromonadaceae</taxon>
        <taxon>Brumicola</taxon>
    </lineage>
</organism>
<evidence type="ECO:0000259" key="4">
    <source>
        <dbReference type="Pfam" id="PF16537"/>
    </source>
</evidence>
<reference evidence="5 6" key="1">
    <citation type="submission" date="2023-09" db="EMBL/GenBank/DDBJ databases">
        <authorList>
            <person name="Rey-Velasco X."/>
        </authorList>
    </citation>
    <scope>NUCLEOTIDE SEQUENCE [LARGE SCALE GENOMIC DNA]</scope>
    <source>
        <strain evidence="5 6">W409</strain>
    </source>
</reference>
<keyword evidence="6" id="KW-1185">Reference proteome</keyword>
<feature type="region of interest" description="Disordered" evidence="1">
    <location>
        <begin position="167"/>
        <end position="188"/>
    </location>
</feature>
<gene>
    <name evidence="5" type="ORF">RM544_15925</name>
</gene>
<feature type="compositionally biased region" description="Basic and acidic residues" evidence="1">
    <location>
        <begin position="168"/>
        <end position="179"/>
    </location>
</feature>
<evidence type="ECO:0000256" key="2">
    <source>
        <dbReference type="SAM" id="Phobius"/>
    </source>
</evidence>
<accession>A0AAW8R435</accession>
<keyword evidence="2" id="KW-1133">Transmembrane helix</keyword>
<feature type="domain" description="Type II secretion system protein GspB C-terminal" evidence="4">
    <location>
        <begin position="300"/>
        <end position="359"/>
    </location>
</feature>
<dbReference type="Pfam" id="PF16537">
    <property type="entry name" value="T2SSB"/>
    <property type="match status" value="1"/>
</dbReference>